<dbReference type="AlphaFoldDB" id="A0AAU3H9V5"/>
<name>A0AAU3H9V5_9ACTN</name>
<organism evidence="2">
    <name type="scientific">Streptomyces sp. NBC_01401</name>
    <dbReference type="NCBI Taxonomy" id="2903854"/>
    <lineage>
        <taxon>Bacteria</taxon>
        <taxon>Bacillati</taxon>
        <taxon>Actinomycetota</taxon>
        <taxon>Actinomycetes</taxon>
        <taxon>Kitasatosporales</taxon>
        <taxon>Streptomycetaceae</taxon>
        <taxon>Streptomyces</taxon>
    </lineage>
</organism>
<evidence type="ECO:0000313" key="1">
    <source>
        <dbReference type="EMBL" id="WTY93436.1"/>
    </source>
</evidence>
<accession>A0AAU3H9V5</accession>
<evidence type="ECO:0000313" key="2">
    <source>
        <dbReference type="EMBL" id="WTY99939.1"/>
    </source>
</evidence>
<proteinExistence type="predicted"/>
<dbReference type="EMBL" id="CP109535">
    <property type="protein sequence ID" value="WTY93436.1"/>
    <property type="molecule type" value="Genomic_DNA"/>
</dbReference>
<protein>
    <submittedName>
        <fullName evidence="2">Uncharacterized protein</fullName>
    </submittedName>
</protein>
<sequence>MTLRLPKTELPAELKENMIKQLGIVPVNVEVLWHSPRAAQVASFTSGDSVCPPVREAVDGQRWREWS</sequence>
<reference evidence="2" key="1">
    <citation type="submission" date="2022-10" db="EMBL/GenBank/DDBJ databases">
        <title>The complete genomes of actinobacterial strains from the NBC collection.</title>
        <authorList>
            <person name="Joergensen T.S."/>
            <person name="Alvarez Arevalo M."/>
            <person name="Sterndorff E.B."/>
            <person name="Faurdal D."/>
            <person name="Vuksanovic O."/>
            <person name="Mourched A.-S."/>
            <person name="Charusanti P."/>
            <person name="Shaw S."/>
            <person name="Blin K."/>
            <person name="Weber T."/>
        </authorList>
    </citation>
    <scope>NUCLEOTIDE SEQUENCE</scope>
    <source>
        <strain evidence="2">NBC_01401</strain>
    </source>
</reference>
<dbReference type="EMBL" id="CP109535">
    <property type="protein sequence ID" value="WTY99939.1"/>
    <property type="molecule type" value="Genomic_DNA"/>
</dbReference>
<gene>
    <name evidence="1" type="ORF">OG626_00345</name>
    <name evidence="2" type="ORF">OG626_36060</name>
</gene>